<comment type="caution">
    <text evidence="1">The sequence shown here is derived from an EMBL/GenBank/DDBJ whole genome shotgun (WGS) entry which is preliminary data.</text>
</comment>
<dbReference type="AlphaFoldDB" id="A0A9P9AJ52"/>
<organism evidence="1 2">
    <name type="scientific">Thelonectria olida</name>
    <dbReference type="NCBI Taxonomy" id="1576542"/>
    <lineage>
        <taxon>Eukaryota</taxon>
        <taxon>Fungi</taxon>
        <taxon>Dikarya</taxon>
        <taxon>Ascomycota</taxon>
        <taxon>Pezizomycotina</taxon>
        <taxon>Sordariomycetes</taxon>
        <taxon>Hypocreomycetidae</taxon>
        <taxon>Hypocreales</taxon>
        <taxon>Nectriaceae</taxon>
        <taxon>Thelonectria</taxon>
    </lineage>
</organism>
<dbReference type="Gene3D" id="3.40.50.300">
    <property type="entry name" value="P-loop containing nucleotide triphosphate hydrolases"/>
    <property type="match status" value="1"/>
</dbReference>
<protein>
    <submittedName>
        <fullName evidence="1">Uncharacterized protein</fullName>
    </submittedName>
</protein>
<dbReference type="OrthoDB" id="2316594at2759"/>
<name>A0A9P9AJ52_9HYPO</name>
<evidence type="ECO:0000313" key="2">
    <source>
        <dbReference type="Proteomes" id="UP000777438"/>
    </source>
</evidence>
<proteinExistence type="predicted"/>
<dbReference type="SUPFAM" id="SSF52540">
    <property type="entry name" value="P-loop containing nucleoside triphosphate hydrolases"/>
    <property type="match status" value="1"/>
</dbReference>
<gene>
    <name evidence="1" type="ORF">B0T10DRAFT_522595</name>
</gene>
<keyword evidence="2" id="KW-1185">Reference proteome</keyword>
<reference evidence="1 2" key="1">
    <citation type="journal article" date="2021" name="Nat. Commun.">
        <title>Genetic determinants of endophytism in the Arabidopsis root mycobiome.</title>
        <authorList>
            <person name="Mesny F."/>
            <person name="Miyauchi S."/>
            <person name="Thiergart T."/>
            <person name="Pickel B."/>
            <person name="Atanasova L."/>
            <person name="Karlsson M."/>
            <person name="Huettel B."/>
            <person name="Barry K.W."/>
            <person name="Haridas S."/>
            <person name="Chen C."/>
            <person name="Bauer D."/>
            <person name="Andreopoulos W."/>
            <person name="Pangilinan J."/>
            <person name="LaButti K."/>
            <person name="Riley R."/>
            <person name="Lipzen A."/>
            <person name="Clum A."/>
            <person name="Drula E."/>
            <person name="Henrissat B."/>
            <person name="Kohler A."/>
            <person name="Grigoriev I.V."/>
            <person name="Martin F.M."/>
            <person name="Hacquard S."/>
        </authorList>
    </citation>
    <scope>NUCLEOTIDE SEQUENCE [LARGE SCALE GENOMIC DNA]</scope>
    <source>
        <strain evidence="1 2">MPI-CAGE-CH-0241</strain>
    </source>
</reference>
<sequence>MALFQAQDLKTHMKLLDFEEQSGEFHDTVSTPVFTETVGKHLLDATKANLDQRKKALTQYGLLAGDISEGRGSGRPLRVFYNVAAPSSVFICGSQGSGKSHTLATLLENCLVHSAASTLTRPLVGLVFHYDSLASDVGGLPCEAAYLSSHKNVKVRVLCPPTNTETIKKIYSCLPNVSVQELRFSQDNLNTKRMLNLMAAHPGQGGRMPLYLHTVMRVLRELRIHQQRQGVGFDYQAFRKALEAETLTEAQSVPLYQRLETLESFMVKQNANTPGPVKQKRKMNASSSVEHHKGADWTPVSGQLTVVDLSCPCVTAEQACSLFDICLSLFLEQKTDLGRVVALDESHKYMTESPESQVFAESLLSAIRLQPHNGTRVIISTQEPTVSPRLLDLCNITVVHRFSSPVWLQVLRRHLAGASEIGACRGTEVDIAGRKTSGQSNHIVSNLGGYQPIPGPELFENIVNLRTGEAFLFAPSAVVGVTQRSRPQKVSEAAGRKKDWQPVFLGDGVMKVQIRKRITVDGGMSIMAR</sequence>
<dbReference type="EMBL" id="JAGPYM010000047">
    <property type="protein sequence ID" value="KAH6872055.1"/>
    <property type="molecule type" value="Genomic_DNA"/>
</dbReference>
<dbReference type="Proteomes" id="UP000777438">
    <property type="component" value="Unassembled WGS sequence"/>
</dbReference>
<accession>A0A9P9AJ52</accession>
<dbReference type="InterPro" id="IPR027417">
    <property type="entry name" value="P-loop_NTPase"/>
</dbReference>
<evidence type="ECO:0000313" key="1">
    <source>
        <dbReference type="EMBL" id="KAH6872055.1"/>
    </source>
</evidence>